<evidence type="ECO:0000256" key="2">
    <source>
        <dbReference type="ARBA" id="ARBA00022679"/>
    </source>
</evidence>
<dbReference type="PANTHER" id="PTHR48050">
    <property type="entry name" value="STEROL 3-BETA-GLUCOSYLTRANSFERASE"/>
    <property type="match status" value="1"/>
</dbReference>
<dbReference type="AlphaFoldDB" id="A0A0D7CNX3"/>
<dbReference type="FunFam" id="3.40.50.2000:FF:000072">
    <property type="entry name" value="Glycosyl transferase"/>
    <property type="match status" value="1"/>
</dbReference>
<dbReference type="Pfam" id="PF06722">
    <property type="entry name" value="EryCIII-like_C"/>
    <property type="match status" value="1"/>
</dbReference>
<dbReference type="CDD" id="cd03784">
    <property type="entry name" value="GT1_Gtf-like"/>
    <property type="match status" value="1"/>
</dbReference>
<name>A0A0D7CNX3_9ACTN</name>
<evidence type="ECO:0000313" key="4">
    <source>
        <dbReference type="EMBL" id="KIZ17117.1"/>
    </source>
</evidence>
<dbReference type="InterPro" id="IPR010610">
    <property type="entry name" value="EryCIII-like_C"/>
</dbReference>
<dbReference type="InterPro" id="IPR006326">
    <property type="entry name" value="UDPGT_MGT-like"/>
</dbReference>
<protein>
    <submittedName>
        <fullName evidence="4">Glycosyl transferase</fullName>
    </submittedName>
</protein>
<comment type="caution">
    <text evidence="4">The sequence shown here is derived from an EMBL/GenBank/DDBJ whole genome shotgun (WGS) entry which is preliminary data.</text>
</comment>
<evidence type="ECO:0000313" key="5">
    <source>
        <dbReference type="Proteomes" id="UP000032458"/>
    </source>
</evidence>
<comment type="similarity">
    <text evidence="1">Belongs to the UDP-glycosyltransferase family.</text>
</comment>
<dbReference type="InterPro" id="IPR050426">
    <property type="entry name" value="Glycosyltransferase_28"/>
</dbReference>
<reference evidence="4 5" key="1">
    <citation type="submission" date="2014-09" db="EMBL/GenBank/DDBJ databases">
        <title>Draft genome sequence of Streptomyces natalensis ATCC 27448, producer of the antifungal pimaricin.</title>
        <authorList>
            <person name="Mendes M.V."/>
            <person name="Beites T."/>
            <person name="Pires S."/>
            <person name="Santos C.L."/>
            <person name="Moradas-Ferreira P."/>
        </authorList>
    </citation>
    <scope>NUCLEOTIDE SEQUENCE [LARGE SCALE GENOMIC DNA]</scope>
    <source>
        <strain evidence="4 5">ATCC 27448</strain>
    </source>
</reference>
<keyword evidence="5" id="KW-1185">Reference proteome</keyword>
<proteinExistence type="inferred from homology"/>
<dbReference type="GO" id="GO:0017000">
    <property type="term" value="P:antibiotic biosynthetic process"/>
    <property type="evidence" value="ECO:0007669"/>
    <property type="project" value="UniProtKB-ARBA"/>
</dbReference>
<dbReference type="EMBL" id="JRKI01000025">
    <property type="protein sequence ID" value="KIZ17117.1"/>
    <property type="molecule type" value="Genomic_DNA"/>
</dbReference>
<dbReference type="SUPFAM" id="SSF53756">
    <property type="entry name" value="UDP-Glycosyltransferase/glycogen phosphorylase"/>
    <property type="match status" value="1"/>
</dbReference>
<keyword evidence="2 4" id="KW-0808">Transferase</keyword>
<feature type="domain" description="Erythromycin biosynthesis protein CIII-like C-terminal" evidence="3">
    <location>
        <begin position="271"/>
        <end position="377"/>
    </location>
</feature>
<dbReference type="NCBIfam" id="TIGR01426">
    <property type="entry name" value="MGT"/>
    <property type="match status" value="1"/>
</dbReference>
<dbReference type="PANTHER" id="PTHR48050:SF13">
    <property type="entry name" value="STEROL 3-BETA-GLUCOSYLTRANSFERASE UGT80A2"/>
    <property type="match status" value="1"/>
</dbReference>
<dbReference type="PATRIC" id="fig|1240678.4.peg.3344"/>
<dbReference type="Proteomes" id="UP000032458">
    <property type="component" value="Unassembled WGS sequence"/>
</dbReference>
<organism evidence="4 5">
    <name type="scientific">Streptomyces natalensis ATCC 27448</name>
    <dbReference type="NCBI Taxonomy" id="1240678"/>
    <lineage>
        <taxon>Bacteria</taxon>
        <taxon>Bacillati</taxon>
        <taxon>Actinomycetota</taxon>
        <taxon>Actinomycetes</taxon>
        <taxon>Kitasatosporales</taxon>
        <taxon>Streptomycetaceae</taxon>
        <taxon>Streptomyces</taxon>
    </lineage>
</organism>
<sequence length="397" mass="42269">MSRPAHIAMIGTPMAGHVLPSLDIIRALVARGHRVTYATAGHVAELMAHTGAELVHVASTLPVADSDWPQDPIASASLFLDEAMAVLPQLHAAYDDAPADLYLYDNGAYAGRALAEAQGRGLVQLSPAHVAWEGALEEVGAAFARLPGGSAHRARFAAWLARCGAVTTNVEEFTGRPPRVLAMIPRAMQPYVDRVDTEAVTFVGPCFGAGGQQGGWMRPAGVEKVLLVSLGGSSYRRQREIYGQCVAAFADLPGWHVVLQIATGGDPAELGERVPPNFEARPWVPPLTILEQVDAWVTHTGMGSSGEGLYAGVPMIAVPHGAEQCLHADRLVELGVARRIDTADVTAAALRTALMELIGDPQVAARSAWLWAEVRAEGGTRRAVELIEEQLVMERVC</sequence>
<accession>A0A0D7CNX3</accession>
<evidence type="ECO:0000259" key="3">
    <source>
        <dbReference type="Pfam" id="PF06722"/>
    </source>
</evidence>
<gene>
    <name evidence="4" type="ORF">SNA_15955</name>
</gene>
<evidence type="ECO:0000256" key="1">
    <source>
        <dbReference type="ARBA" id="ARBA00009995"/>
    </source>
</evidence>
<dbReference type="Gene3D" id="3.40.50.2000">
    <property type="entry name" value="Glycogen Phosphorylase B"/>
    <property type="match status" value="2"/>
</dbReference>
<dbReference type="RefSeq" id="WP_030064957.1">
    <property type="nucleotide sequence ID" value="NZ_JRKI01000025.1"/>
</dbReference>
<dbReference type="GO" id="GO:0008194">
    <property type="term" value="F:UDP-glycosyltransferase activity"/>
    <property type="evidence" value="ECO:0007669"/>
    <property type="project" value="InterPro"/>
</dbReference>
<dbReference type="GO" id="GO:0016758">
    <property type="term" value="F:hexosyltransferase activity"/>
    <property type="evidence" value="ECO:0007669"/>
    <property type="project" value="InterPro"/>
</dbReference>
<dbReference type="InterPro" id="IPR002213">
    <property type="entry name" value="UDP_glucos_trans"/>
</dbReference>